<reference evidence="1 2" key="1">
    <citation type="journal article" date="1998" name="Science">
        <title>Genome sequence of the nematode C. elegans: a platform for investigating biology.</title>
        <authorList>
            <consortium name="The C. elegans sequencing consortium"/>
            <person name="Sulson J.E."/>
            <person name="Waterston R."/>
        </authorList>
    </citation>
    <scope>NUCLEOTIDE SEQUENCE [LARGE SCALE GENOMIC DNA]</scope>
    <source>
        <strain evidence="1 2">Bristol N2</strain>
    </source>
</reference>
<dbReference type="AGR" id="WB:WBGene00016710"/>
<dbReference type="FunCoup" id="O61206">
    <property type="interactions" value="225"/>
</dbReference>
<dbReference type="PaxDb" id="6239-C46E10.4"/>
<protein>
    <submittedName>
        <fullName evidence="1">F-box C protein</fullName>
    </submittedName>
</protein>
<dbReference type="eggNOG" id="ENOG502T3IN">
    <property type="taxonomic scope" value="Eukaryota"/>
</dbReference>
<dbReference type="Pfam" id="PF12078">
    <property type="entry name" value="DUF3557"/>
    <property type="match status" value="1"/>
</dbReference>
<dbReference type="PANTHER" id="PTHR31379">
    <property type="entry name" value="F-BOX C PROTEIN-RELATED-RELATED"/>
    <property type="match status" value="1"/>
</dbReference>
<dbReference type="GeneID" id="173715"/>
<dbReference type="HOGENOM" id="CLU_070168_0_0_1"/>
<keyword evidence="2" id="KW-1185">Reference proteome</keyword>
<accession>O61206</accession>
<dbReference type="CTD" id="173715"/>
<dbReference type="WormBase" id="C46E10.4">
    <property type="protein sequence ID" value="CE29724"/>
    <property type="gene ID" value="WBGene00016710"/>
    <property type="gene designation" value="fbxc-52"/>
</dbReference>
<dbReference type="EMBL" id="BX284602">
    <property type="protein sequence ID" value="CCD67472.1"/>
    <property type="molecule type" value="Genomic_DNA"/>
</dbReference>
<organism evidence="1 2">
    <name type="scientific">Caenorhabditis elegans</name>
    <dbReference type="NCBI Taxonomy" id="6239"/>
    <lineage>
        <taxon>Eukaryota</taxon>
        <taxon>Metazoa</taxon>
        <taxon>Ecdysozoa</taxon>
        <taxon>Nematoda</taxon>
        <taxon>Chromadorea</taxon>
        <taxon>Rhabditida</taxon>
        <taxon>Rhabditina</taxon>
        <taxon>Rhabditomorpha</taxon>
        <taxon>Rhabditoidea</taxon>
        <taxon>Rhabditidae</taxon>
        <taxon>Peloderinae</taxon>
        <taxon>Caenorhabditis</taxon>
    </lineage>
</organism>
<dbReference type="PeptideAtlas" id="O61206"/>
<evidence type="ECO:0000313" key="3">
    <source>
        <dbReference type="WormBase" id="C46E10.4"/>
    </source>
</evidence>
<dbReference type="InterPro" id="IPR021942">
    <property type="entry name" value="DUF3557"/>
</dbReference>
<dbReference type="KEGG" id="cel:CELE_C46E10.4"/>
<dbReference type="UCSC" id="C46E10.4">
    <property type="organism name" value="c. elegans"/>
</dbReference>
<dbReference type="RefSeq" id="NP_494628.2">
    <property type="nucleotide sequence ID" value="NM_062227.4"/>
</dbReference>
<dbReference type="PhylomeDB" id="O61206"/>
<dbReference type="OMA" id="APEFINC"/>
<proteinExistence type="evidence at protein level"/>
<evidence type="ECO:0007829" key="4">
    <source>
        <dbReference type="PeptideAtlas" id="O61206"/>
    </source>
</evidence>
<gene>
    <name evidence="1 3" type="primary">fbxc-52</name>
    <name evidence="3" type="ORF">C46E10.4</name>
    <name evidence="1" type="ORF">CELE_C46E10.4</name>
</gene>
<name>O61206_CAEEL</name>
<dbReference type="PANTHER" id="PTHR31379:SF3">
    <property type="entry name" value="F-BOX C PROTEIN-RELATED"/>
    <property type="match status" value="1"/>
</dbReference>
<keyword evidence="4" id="KW-1267">Proteomics identification</keyword>
<dbReference type="AlphaFoldDB" id="O61206"/>
<dbReference type="Proteomes" id="UP000001940">
    <property type="component" value="Chromosome II"/>
</dbReference>
<dbReference type="Bgee" id="WBGene00016710">
    <property type="expression patterns" value="Expressed in embryo and 4 other cell types or tissues"/>
</dbReference>
<sequence>MEQSQRTQLSYEGAKSVIRFMSIEKRIQIHCRIPYYRKTNALFPYAHRQMTLSSDGISIGSNHYTFDIRRSNFGRRFRDDFGGESDEEPEAAPLEPALAELNLRDRARREREILREEHYQREDDERLRAQQNQVHIRYGETQYEVRRNFGQRRNPEEAFIKLFDAYISTGTTIEKLLFTGFPKFLKKRDPSKLQFKVRELKLSSLRDRTLEKIVPFIGASKLKKMNLDVGPDTISYLDLPMIKNCEVLNLNISMWNERNRQRNENNNFSKLSNLRNMKLNLILERFTIDDLQRLALNWIFTRRPIGTYFKTGVNQQYDHILDIFDRLIEENRASRCRITKLGTVYFANGVKLSIDGKSELVVYGGPKWKTRAGIDGQWTIHMEVMAVGDTTPSA</sequence>
<dbReference type="InParanoid" id="O61206"/>
<evidence type="ECO:0000313" key="1">
    <source>
        <dbReference type="EMBL" id="CCD67472.1"/>
    </source>
</evidence>
<evidence type="ECO:0000313" key="2">
    <source>
        <dbReference type="Proteomes" id="UP000001940"/>
    </source>
</evidence>
<dbReference type="OrthoDB" id="5798207at2759"/>